<dbReference type="OrthoDB" id="8840764at2"/>
<dbReference type="GO" id="GO:0051287">
    <property type="term" value="F:NAD binding"/>
    <property type="evidence" value="ECO:0007669"/>
    <property type="project" value="InterPro"/>
</dbReference>
<dbReference type="Proteomes" id="UP000233375">
    <property type="component" value="Unassembled WGS sequence"/>
</dbReference>
<evidence type="ECO:0000259" key="1">
    <source>
        <dbReference type="Pfam" id="PF02826"/>
    </source>
</evidence>
<dbReference type="SUPFAM" id="SSF51735">
    <property type="entry name" value="NAD(P)-binding Rossmann-fold domains"/>
    <property type="match status" value="1"/>
</dbReference>
<reference evidence="3 4" key="1">
    <citation type="journal article" date="2003" name="Int. J. Syst. Evol. Microbiol.">
        <title>Bacillus nealsonii sp. nov., isolated from a spacecraft-assembly facility, whose spores are gamma-radiation resistant.</title>
        <authorList>
            <person name="Venkateswaran K."/>
            <person name="Kempf M."/>
            <person name="Chen F."/>
            <person name="Satomi M."/>
            <person name="Nicholson W."/>
            <person name="Kern R."/>
        </authorList>
    </citation>
    <scope>NUCLEOTIDE SEQUENCE [LARGE SCALE GENOMIC DNA]</scope>
    <source>
        <strain evidence="3 4">FO-92</strain>
    </source>
</reference>
<dbReference type="EMBL" id="PISE01000027">
    <property type="protein sequence ID" value="PKG23164.1"/>
    <property type="molecule type" value="Genomic_DNA"/>
</dbReference>
<feature type="domain" description="Dipicolinate synthase subunit A N-terminal" evidence="2">
    <location>
        <begin position="5"/>
        <end position="120"/>
    </location>
</feature>
<evidence type="ECO:0000313" key="4">
    <source>
        <dbReference type="Proteomes" id="UP000233375"/>
    </source>
</evidence>
<dbReference type="InterPro" id="IPR036291">
    <property type="entry name" value="NAD(P)-bd_dom_sf"/>
</dbReference>
<dbReference type="NCBIfam" id="TIGR02853">
    <property type="entry name" value="spore_dpaA"/>
    <property type="match status" value="1"/>
</dbReference>
<dbReference type="Pfam" id="PF02826">
    <property type="entry name" value="2-Hacid_dh_C"/>
    <property type="match status" value="1"/>
</dbReference>
<organism evidence="3 4">
    <name type="scientific">Niallia nealsonii</name>
    <dbReference type="NCBI Taxonomy" id="115979"/>
    <lineage>
        <taxon>Bacteria</taxon>
        <taxon>Bacillati</taxon>
        <taxon>Bacillota</taxon>
        <taxon>Bacilli</taxon>
        <taxon>Bacillales</taxon>
        <taxon>Bacillaceae</taxon>
        <taxon>Niallia</taxon>
    </lineage>
</organism>
<dbReference type="AlphaFoldDB" id="A0A2N0Z0X3"/>
<protein>
    <submittedName>
        <fullName evidence="3">Dipicolinic acid synthetase subunit A</fullName>
    </submittedName>
</protein>
<dbReference type="NCBIfam" id="NF006162">
    <property type="entry name" value="PRK08306.1"/>
    <property type="match status" value="1"/>
</dbReference>
<dbReference type="InterPro" id="IPR006140">
    <property type="entry name" value="D-isomer_DH_NAD-bd"/>
</dbReference>
<keyword evidence="4" id="KW-1185">Reference proteome</keyword>
<name>A0A2N0Z0X3_9BACI</name>
<dbReference type="Pfam" id="PF16924">
    <property type="entry name" value="DpaA_N"/>
    <property type="match status" value="1"/>
</dbReference>
<sequence>MKKNLLIMGGDKRQADVIKQLAALNITLYLASLEELNFNHKNIKHVKPNQIEFPLMDGILLPIPGIHDGGKIETAFSSETIILTKEMIAKTKKECVIYSGVITPYLQEIQRAANRKMIAIFERDDVAILNSIPTAEGALMLAIENTPFTIHQANVLVLGFGRVGKTVARLFHSVGARVSVCIRKQEDVARVIEMGMAPVWIQNLPEAAENQAIFINTMPYFVINASILDHINKDALIIDLASKPGGTDFAYAKKLGIKTLWSLGLPAKVAPKTAGEIIGNVLTELFIENL</sequence>
<accession>A0A2N0Z0X3</accession>
<comment type="caution">
    <text evidence="3">The sequence shown here is derived from an EMBL/GenBank/DDBJ whole genome shotgun (WGS) entry which is preliminary data.</text>
</comment>
<dbReference type="RefSeq" id="WP_101177604.1">
    <property type="nucleotide sequence ID" value="NZ_PISE01000027.1"/>
</dbReference>
<feature type="domain" description="D-isomer specific 2-hydroxyacid dehydrogenase NAD-binding" evidence="1">
    <location>
        <begin position="149"/>
        <end position="241"/>
    </location>
</feature>
<dbReference type="InterPro" id="IPR031629">
    <property type="entry name" value="DpaA_N"/>
</dbReference>
<dbReference type="InterPro" id="IPR014215">
    <property type="entry name" value="Dipicolinic_acid_synth_A"/>
</dbReference>
<evidence type="ECO:0000259" key="2">
    <source>
        <dbReference type="Pfam" id="PF16924"/>
    </source>
</evidence>
<evidence type="ECO:0000313" key="3">
    <source>
        <dbReference type="EMBL" id="PKG23164.1"/>
    </source>
</evidence>
<gene>
    <name evidence="3" type="primary">dpaA</name>
    <name evidence="3" type="ORF">CWS01_12825</name>
</gene>
<dbReference type="Gene3D" id="3.40.50.720">
    <property type="entry name" value="NAD(P)-binding Rossmann-like Domain"/>
    <property type="match status" value="2"/>
</dbReference>
<proteinExistence type="predicted"/>